<name>A0A170PRI4_9ZZZZ</name>
<dbReference type="SUPFAM" id="SSF56672">
    <property type="entry name" value="DNA/RNA polymerases"/>
    <property type="match status" value="1"/>
</dbReference>
<dbReference type="PANTHER" id="PTHR35369">
    <property type="entry name" value="BLR3025 PROTEIN-RELATED"/>
    <property type="match status" value="1"/>
</dbReference>
<evidence type="ECO:0000259" key="2">
    <source>
        <dbReference type="Pfam" id="PF00817"/>
    </source>
</evidence>
<dbReference type="InterPro" id="IPR001126">
    <property type="entry name" value="UmuC"/>
</dbReference>
<keyword evidence="1" id="KW-0227">DNA damage</keyword>
<proteinExistence type="predicted"/>
<dbReference type="EMBL" id="CZRL01000092">
    <property type="protein sequence ID" value="CUS52909.1"/>
    <property type="molecule type" value="Genomic_DNA"/>
</dbReference>
<organism evidence="3">
    <name type="scientific">hydrothermal vent metagenome</name>
    <dbReference type="NCBI Taxonomy" id="652676"/>
    <lineage>
        <taxon>unclassified sequences</taxon>
        <taxon>metagenomes</taxon>
        <taxon>ecological metagenomes</taxon>
    </lineage>
</organism>
<protein>
    <submittedName>
        <fullName evidence="3">DNA polymerase IV-like protein ImuB</fullName>
    </submittedName>
</protein>
<evidence type="ECO:0000256" key="1">
    <source>
        <dbReference type="ARBA" id="ARBA00022763"/>
    </source>
</evidence>
<feature type="domain" description="UmuC" evidence="2">
    <location>
        <begin position="58"/>
        <end position="153"/>
    </location>
</feature>
<dbReference type="GO" id="GO:0006281">
    <property type="term" value="P:DNA repair"/>
    <property type="evidence" value="ECO:0007669"/>
    <property type="project" value="InterPro"/>
</dbReference>
<dbReference type="Gene3D" id="3.40.1170.60">
    <property type="match status" value="1"/>
</dbReference>
<evidence type="ECO:0000313" key="3">
    <source>
        <dbReference type="EMBL" id="CUS52909.1"/>
    </source>
</evidence>
<dbReference type="InterPro" id="IPR043502">
    <property type="entry name" value="DNA/RNA_pol_sf"/>
</dbReference>
<gene>
    <name evidence="3" type="ORF">MGWOODY_XGa1294</name>
</gene>
<dbReference type="AlphaFoldDB" id="A0A170PRI4"/>
<dbReference type="InterPro" id="IPR050356">
    <property type="entry name" value="SulA_CellDiv_inhibitor"/>
</dbReference>
<dbReference type="PANTHER" id="PTHR35369:SF2">
    <property type="entry name" value="BLR3025 PROTEIN"/>
    <property type="match status" value="1"/>
</dbReference>
<sequence length="513" mass="57754">MNQRSNTCVIPGSPTSRTLFAVPPSPPQTPSLTGPSNKLPLWLALYFPKLSLEVVTSLAENTPAVAFEQQRQAYRIITVNDAANQAGIRPDMTLATARAMVPQLKTFPRDQRSEQQILEKLASRATRWTPAVVIREDCLLMEIAGSLKLYGGLQSLLISVDSWIQTEAHRFQTAVTPTPASAILSARAGRTLCVTDRGQLVSHLRDLPVGWLNLGRRRNDLLNRLGIHKIGGLLRLPRHGLARRLNPTVLNQLDQLIGRTADPQLFYTPPLTFYEDVALIQDVDSIEFLLPAIEHLLNTMGVQLKHSCTAANHLNWILTDDHGYSLDIPVQMSCPRRETQVFLKLSRLAFEAIQLKRPITHLALKAKLLTSIPEDNDTLMTDNCNFSGDPTVLLDSLQNRLGFKAVQGIRLNPDHRPEQSWMPCSPGELGPTFQSSPRPLWLLHRPRHMDIKHGQPCLQGKPLLLDKQIERISSGWWDKNPVKRDYYLASNNQLRVWIFRDLGSGQWYLHGIF</sequence>
<dbReference type="Pfam" id="PF00817">
    <property type="entry name" value="IMS"/>
    <property type="match status" value="1"/>
</dbReference>
<dbReference type="CDD" id="cd03468">
    <property type="entry name" value="PolY_like"/>
    <property type="match status" value="1"/>
</dbReference>
<reference evidence="3" key="1">
    <citation type="submission" date="2015-10" db="EMBL/GenBank/DDBJ databases">
        <authorList>
            <person name="Gilbert D.G."/>
        </authorList>
    </citation>
    <scope>NUCLEOTIDE SEQUENCE</scope>
</reference>
<accession>A0A170PRI4</accession>